<dbReference type="KEGG" id="ssl:SS1G_02861"/>
<proteinExistence type="predicted"/>
<dbReference type="Proteomes" id="UP000001312">
    <property type="component" value="Unassembled WGS sequence"/>
</dbReference>
<accession>A7EC23</accession>
<evidence type="ECO:0000313" key="2">
    <source>
        <dbReference type="Proteomes" id="UP000001312"/>
    </source>
</evidence>
<dbReference type="RefSeq" id="XP_001596639.1">
    <property type="nucleotide sequence ID" value="XM_001596589.1"/>
</dbReference>
<protein>
    <submittedName>
        <fullName evidence="1">Uncharacterized protein</fullName>
    </submittedName>
</protein>
<organism evidence="1 2">
    <name type="scientific">Sclerotinia sclerotiorum (strain ATCC 18683 / 1980 / Ss-1)</name>
    <name type="common">White mold</name>
    <name type="synonym">Whetzelinia sclerotiorum</name>
    <dbReference type="NCBI Taxonomy" id="665079"/>
    <lineage>
        <taxon>Eukaryota</taxon>
        <taxon>Fungi</taxon>
        <taxon>Dikarya</taxon>
        <taxon>Ascomycota</taxon>
        <taxon>Pezizomycotina</taxon>
        <taxon>Leotiomycetes</taxon>
        <taxon>Helotiales</taxon>
        <taxon>Sclerotiniaceae</taxon>
        <taxon>Sclerotinia</taxon>
    </lineage>
</organism>
<dbReference type="GeneID" id="5493079"/>
<gene>
    <name evidence="1" type="ORF">SS1G_02861</name>
</gene>
<dbReference type="EMBL" id="CH476623">
    <property type="protein sequence ID" value="EDO00002.1"/>
    <property type="molecule type" value="Genomic_DNA"/>
</dbReference>
<keyword evidence="2" id="KW-1185">Reference proteome</keyword>
<sequence length="182" mass="20294">MEFLLIAVPMDCKVATRNYVLIARPSKWARKGDVVVQSPVLNITNESAIPVRRFNGDEENSVCFMPVQDIEKDGSVAYKNAMVLSKFTPIDTHGVALFRSVSDFDYQPGDRFWLFIGPERNGYEKDVPVINLRTMVVGSSANLLAVVASTSIINLGKILKFTIQRLVHAAYISMYGQFKTNG</sequence>
<name>A7EC23_SCLS1</name>
<dbReference type="AlphaFoldDB" id="A7EC23"/>
<evidence type="ECO:0000313" key="1">
    <source>
        <dbReference type="EMBL" id="EDO00002.1"/>
    </source>
</evidence>
<dbReference type="InParanoid" id="A7EC23"/>
<dbReference type="HOGENOM" id="CLU_1482838_0_0_1"/>
<reference evidence="2" key="1">
    <citation type="journal article" date="2011" name="PLoS Genet.">
        <title>Genomic analysis of the necrotrophic fungal pathogens Sclerotinia sclerotiorum and Botrytis cinerea.</title>
        <authorList>
            <person name="Amselem J."/>
            <person name="Cuomo C.A."/>
            <person name="van Kan J.A."/>
            <person name="Viaud M."/>
            <person name="Benito E.P."/>
            <person name="Couloux A."/>
            <person name="Coutinho P.M."/>
            <person name="de Vries R.P."/>
            <person name="Dyer P.S."/>
            <person name="Fillinger S."/>
            <person name="Fournier E."/>
            <person name="Gout L."/>
            <person name="Hahn M."/>
            <person name="Kohn L."/>
            <person name="Lapalu N."/>
            <person name="Plummer K.M."/>
            <person name="Pradier J.M."/>
            <person name="Quevillon E."/>
            <person name="Sharon A."/>
            <person name="Simon A."/>
            <person name="ten Have A."/>
            <person name="Tudzynski B."/>
            <person name="Tudzynski P."/>
            <person name="Wincker P."/>
            <person name="Andrew M."/>
            <person name="Anthouard V."/>
            <person name="Beever R.E."/>
            <person name="Beffa R."/>
            <person name="Benoit I."/>
            <person name="Bouzid O."/>
            <person name="Brault B."/>
            <person name="Chen Z."/>
            <person name="Choquer M."/>
            <person name="Collemare J."/>
            <person name="Cotton P."/>
            <person name="Danchin E.G."/>
            <person name="Da Silva C."/>
            <person name="Gautier A."/>
            <person name="Giraud C."/>
            <person name="Giraud T."/>
            <person name="Gonzalez C."/>
            <person name="Grossetete S."/>
            <person name="Guldener U."/>
            <person name="Henrissat B."/>
            <person name="Howlett B.J."/>
            <person name="Kodira C."/>
            <person name="Kretschmer M."/>
            <person name="Lappartient A."/>
            <person name="Leroch M."/>
            <person name="Levis C."/>
            <person name="Mauceli E."/>
            <person name="Neuveglise C."/>
            <person name="Oeser B."/>
            <person name="Pearson M."/>
            <person name="Poulain J."/>
            <person name="Poussereau N."/>
            <person name="Quesneville H."/>
            <person name="Rascle C."/>
            <person name="Schumacher J."/>
            <person name="Segurens B."/>
            <person name="Sexton A."/>
            <person name="Silva E."/>
            <person name="Sirven C."/>
            <person name="Soanes D.M."/>
            <person name="Talbot N.J."/>
            <person name="Templeton M."/>
            <person name="Yandava C."/>
            <person name="Yarden O."/>
            <person name="Zeng Q."/>
            <person name="Rollins J.A."/>
            <person name="Lebrun M.H."/>
            <person name="Dickman M."/>
        </authorList>
    </citation>
    <scope>NUCLEOTIDE SEQUENCE [LARGE SCALE GENOMIC DNA]</scope>
    <source>
        <strain evidence="2">ATCC 18683 / 1980 / Ss-1</strain>
    </source>
</reference>